<evidence type="ECO:0000256" key="1">
    <source>
        <dbReference type="ARBA" id="ARBA00022723"/>
    </source>
</evidence>
<proteinExistence type="predicted"/>
<keyword evidence="3" id="KW-0411">Iron-sulfur</keyword>
<evidence type="ECO:0000259" key="4">
    <source>
        <dbReference type="Pfam" id="PF00384"/>
    </source>
</evidence>
<dbReference type="Proteomes" id="UP000320231">
    <property type="component" value="Plasmid pBAA-803-A"/>
</dbReference>
<dbReference type="InterPro" id="IPR050123">
    <property type="entry name" value="Prok_molybdopt-oxidoreductase"/>
</dbReference>
<accession>A0A455UH05</accession>
<evidence type="ECO:0000256" key="2">
    <source>
        <dbReference type="ARBA" id="ARBA00023004"/>
    </source>
</evidence>
<reference evidence="5 6" key="1">
    <citation type="journal article" date="2019" name="Microbiol. Resour. Announc.">
        <title>Complete Genome Sequence of Halomonas sulfidaeris Strain Esulfide1 Isolated from a Metal Sulfide Rock at a Depth of 2,200 Meters, Obtained Using Nanopore Sequencing.</title>
        <authorList>
            <person name="Saito M."/>
            <person name="Nishigata A."/>
            <person name="Galipon J."/>
            <person name="Arakawa K."/>
        </authorList>
    </citation>
    <scope>NUCLEOTIDE SEQUENCE [LARGE SCALE GENOMIC DNA]</scope>
    <source>
        <strain evidence="5 6">ATCC BAA-803</strain>
        <plasmid evidence="6">pbaa-803-a dna</plasmid>
    </source>
</reference>
<evidence type="ECO:0000313" key="6">
    <source>
        <dbReference type="Proteomes" id="UP000320231"/>
    </source>
</evidence>
<dbReference type="PANTHER" id="PTHR43105">
    <property type="entry name" value="RESPIRATORY NITRATE REDUCTASE"/>
    <property type="match status" value="1"/>
</dbReference>
<dbReference type="GO" id="GO:0051536">
    <property type="term" value="F:iron-sulfur cluster binding"/>
    <property type="evidence" value="ECO:0007669"/>
    <property type="project" value="UniProtKB-KW"/>
</dbReference>
<dbReference type="GO" id="GO:0046872">
    <property type="term" value="F:metal ion binding"/>
    <property type="evidence" value="ECO:0007669"/>
    <property type="project" value="UniProtKB-KW"/>
</dbReference>
<feature type="domain" description="Molybdopterin oxidoreductase" evidence="4">
    <location>
        <begin position="12"/>
        <end position="303"/>
    </location>
</feature>
<sequence>MHGWIANHSDNRLTQPLIRRDSGQLEPASWDEAMELIVRRSKEIYEQYTANAIGFYTSGQLFLEEYYTLAVIGKAGLGTPHMDGNTRLCTATAAAALKESFGSDGQPGSYTDLDMTEGILHVGHNISNTQTVLWMRILDRLSGPNPPKLVVIDPRRTATAAKADVHLAPRVGTNVPLLNGLLHLIIEAGHIDQDFIDNHTMDFDKLRQTVAKYSPERVEELTDVPVADLRAAATILGEVKSLVSTVLQGVYQSNQATAAAVQVNNINLIRGLIGKPGSGVLQMNGQPTAQNTRECGADGDLPAFRNWENPDHVQQLADLWNIEKNSSPPGNRRPMH</sequence>
<organism evidence="5 6">
    <name type="scientific">Vreelandella sulfidaeris</name>
    <dbReference type="NCBI Taxonomy" id="115553"/>
    <lineage>
        <taxon>Bacteria</taxon>
        <taxon>Pseudomonadati</taxon>
        <taxon>Pseudomonadota</taxon>
        <taxon>Gammaproteobacteria</taxon>
        <taxon>Oceanospirillales</taxon>
        <taxon>Halomonadaceae</taxon>
        <taxon>Vreelandella</taxon>
    </lineage>
</organism>
<dbReference type="InterPro" id="IPR006656">
    <property type="entry name" value="Mopterin_OxRdtase"/>
</dbReference>
<dbReference type="Gene3D" id="3.40.50.740">
    <property type="match status" value="1"/>
</dbReference>
<evidence type="ECO:0000256" key="3">
    <source>
        <dbReference type="ARBA" id="ARBA00023014"/>
    </source>
</evidence>
<keyword evidence="1" id="KW-0479">Metal-binding</keyword>
<keyword evidence="2" id="KW-0408">Iron</keyword>
<name>A0A455UH05_9GAMM</name>
<dbReference type="SUPFAM" id="SSF53706">
    <property type="entry name" value="Formate dehydrogenase/DMSO reductase, domains 1-3"/>
    <property type="match status" value="1"/>
</dbReference>
<keyword evidence="5" id="KW-0614">Plasmid</keyword>
<evidence type="ECO:0000313" key="5">
    <source>
        <dbReference type="EMBL" id="BBI65546.1"/>
    </source>
</evidence>
<geneLocation type="plasmid" evidence="6">
    <name>pbaa-803-a dna</name>
</geneLocation>
<dbReference type="AlphaFoldDB" id="A0A455UH05"/>
<dbReference type="EMBL" id="AP019515">
    <property type="protein sequence ID" value="BBI65546.1"/>
    <property type="molecule type" value="Genomic_DNA"/>
</dbReference>
<dbReference type="Gene3D" id="3.40.228.10">
    <property type="entry name" value="Dimethylsulfoxide Reductase, domain 2"/>
    <property type="match status" value="1"/>
</dbReference>
<gene>
    <name evidence="5" type="ORF">HSBAA_PA_1490</name>
</gene>
<dbReference type="PANTHER" id="PTHR43105:SF10">
    <property type="entry name" value="NADH-QUINONE OXIDOREDUCTASE SUBUNIT G"/>
    <property type="match status" value="1"/>
</dbReference>
<dbReference type="Pfam" id="PF00384">
    <property type="entry name" value="Molybdopterin"/>
    <property type="match status" value="1"/>
</dbReference>
<protein>
    <recommendedName>
        <fullName evidence="4">Molybdopterin oxidoreductase domain-containing protein</fullName>
    </recommendedName>
</protein>
<dbReference type="GO" id="GO:0016491">
    <property type="term" value="F:oxidoreductase activity"/>
    <property type="evidence" value="ECO:0007669"/>
    <property type="project" value="InterPro"/>
</dbReference>
<dbReference type="KEGG" id="hsr:HSBAA_PA_1490"/>